<dbReference type="PANTHER" id="PTHR43117:SF4">
    <property type="entry name" value="OSMOPROTECTANT IMPORT ATP-BINDING PROTEIN OSMV"/>
    <property type="match status" value="1"/>
</dbReference>
<dbReference type="GO" id="GO:0005524">
    <property type="term" value="F:ATP binding"/>
    <property type="evidence" value="ECO:0007669"/>
    <property type="project" value="UniProtKB-KW"/>
</dbReference>
<dbReference type="GO" id="GO:0016887">
    <property type="term" value="F:ATP hydrolysis activity"/>
    <property type="evidence" value="ECO:0007669"/>
    <property type="project" value="InterPro"/>
</dbReference>
<dbReference type="STRING" id="1150600.ADIARSV_3528"/>
<dbReference type="EMBL" id="AQPN01000118">
    <property type="protein sequence ID" value="EOR93317.1"/>
    <property type="molecule type" value="Genomic_DNA"/>
</dbReference>
<keyword evidence="4 6" id="KW-0067">ATP-binding</keyword>
<keyword evidence="3" id="KW-0547">Nucleotide-binding</keyword>
<evidence type="ECO:0000313" key="7">
    <source>
        <dbReference type="Proteomes" id="UP000014174"/>
    </source>
</evidence>
<dbReference type="eggNOG" id="COG1125">
    <property type="taxonomic scope" value="Bacteria"/>
</dbReference>
<dbReference type="PROSITE" id="PS50893">
    <property type="entry name" value="ABC_TRANSPORTER_2"/>
    <property type="match status" value="1"/>
</dbReference>
<dbReference type="GO" id="GO:0015697">
    <property type="term" value="P:quaternary ammonium group transport"/>
    <property type="evidence" value="ECO:0007669"/>
    <property type="project" value="UniProtKB-ARBA"/>
</dbReference>
<dbReference type="PROSITE" id="PS00211">
    <property type="entry name" value="ABC_TRANSPORTER_1"/>
    <property type="match status" value="1"/>
</dbReference>
<keyword evidence="7" id="KW-1185">Reference proteome</keyword>
<evidence type="ECO:0000256" key="3">
    <source>
        <dbReference type="ARBA" id="ARBA00022741"/>
    </source>
</evidence>
<dbReference type="PANTHER" id="PTHR43117">
    <property type="entry name" value="OSMOPROTECTANT IMPORT ATP-BINDING PROTEIN OSMV"/>
    <property type="match status" value="1"/>
</dbReference>
<accession>R9GN97</accession>
<dbReference type="InterPro" id="IPR003439">
    <property type="entry name" value="ABC_transporter-like_ATP-bd"/>
</dbReference>
<reference evidence="6 7" key="1">
    <citation type="journal article" date="2013" name="Genome Announc.">
        <title>Draft Genome Sequence of Arcticibacter svalbardensis Strain MN12-7T, a Member of the Family Sphingobacteriaceae Isolated from an Arctic Soil Sample.</title>
        <authorList>
            <person name="Shivaji S."/>
            <person name="Ara S."/>
            <person name="Prasad S."/>
            <person name="Manasa B.P."/>
            <person name="Begum Z."/>
            <person name="Singh A."/>
            <person name="Kumar Pinnaka A."/>
        </authorList>
    </citation>
    <scope>NUCLEOTIDE SEQUENCE [LARGE SCALE GENOMIC DNA]</scope>
    <source>
        <strain evidence="6 7">MN12-7</strain>
    </source>
</reference>
<name>R9GN97_9SPHI</name>
<dbReference type="Pfam" id="PF00005">
    <property type="entry name" value="ABC_tran"/>
    <property type="match status" value="1"/>
</dbReference>
<evidence type="ECO:0000256" key="2">
    <source>
        <dbReference type="ARBA" id="ARBA00022448"/>
    </source>
</evidence>
<sequence>MKAIEMIRVEKLTKLYNKIPAVSDISFTIKKGQNMVLLGTSGCGKTTTLKMINDLIHPDSGEVWLDEVSTRKMKPEVYRKKTGYVLQNIALFPHFTIAENIAVVPRLLGWDKDKIRRRCLELLEKLHLSPDKHYSIYPHQLSGGQQQRVGLARALAAEPSILLMDEPFGALDPITRASIKKDIAQLDEFKDKTIVLVTHDVQEAFELGDIICLMDKGEIIQQGNPEELLFKPASAFVSGFFKEQQLLLEYQNTTLHKLFRWLPETHTFVQNLISVSPDEKLWQAFEKLNTAGKSLLVIKDSGGRQKYADHGALLHAFTTYKNTIA</sequence>
<gene>
    <name evidence="6" type="ORF">ADIARSV_3528</name>
</gene>
<dbReference type="SUPFAM" id="SSF52540">
    <property type="entry name" value="P-loop containing nucleoside triphosphate hydrolases"/>
    <property type="match status" value="1"/>
</dbReference>
<evidence type="ECO:0000259" key="5">
    <source>
        <dbReference type="PROSITE" id="PS50893"/>
    </source>
</evidence>
<evidence type="ECO:0000256" key="4">
    <source>
        <dbReference type="ARBA" id="ARBA00022840"/>
    </source>
</evidence>
<dbReference type="InterPro" id="IPR003593">
    <property type="entry name" value="AAA+_ATPase"/>
</dbReference>
<organism evidence="6 7">
    <name type="scientific">Arcticibacter svalbardensis MN12-7</name>
    <dbReference type="NCBI Taxonomy" id="1150600"/>
    <lineage>
        <taxon>Bacteria</taxon>
        <taxon>Pseudomonadati</taxon>
        <taxon>Bacteroidota</taxon>
        <taxon>Sphingobacteriia</taxon>
        <taxon>Sphingobacteriales</taxon>
        <taxon>Sphingobacteriaceae</taxon>
        <taxon>Arcticibacter</taxon>
    </lineage>
</organism>
<evidence type="ECO:0000313" key="6">
    <source>
        <dbReference type="EMBL" id="EOR93317.1"/>
    </source>
</evidence>
<feature type="domain" description="ABC transporter" evidence="5">
    <location>
        <begin position="7"/>
        <end position="241"/>
    </location>
</feature>
<comment type="caution">
    <text evidence="6">The sequence shown here is derived from an EMBL/GenBank/DDBJ whole genome shotgun (WGS) entry which is preliminary data.</text>
</comment>
<keyword evidence="2" id="KW-0813">Transport</keyword>
<dbReference type="SMART" id="SM00382">
    <property type="entry name" value="AAA"/>
    <property type="match status" value="1"/>
</dbReference>
<dbReference type="PATRIC" id="fig|1150600.3.peg.3495"/>
<protein>
    <submittedName>
        <fullName evidence="6">Osmoprotectant ABC transporter ATP-binding subunit YehX</fullName>
    </submittedName>
</protein>
<dbReference type="Gene3D" id="3.40.50.300">
    <property type="entry name" value="P-loop containing nucleotide triphosphate hydrolases"/>
    <property type="match status" value="1"/>
</dbReference>
<dbReference type="Proteomes" id="UP000014174">
    <property type="component" value="Unassembled WGS sequence"/>
</dbReference>
<proteinExistence type="inferred from homology"/>
<dbReference type="FunFam" id="3.40.50.300:FF:000425">
    <property type="entry name" value="Probable ABC transporter, ATP-binding subunit"/>
    <property type="match status" value="1"/>
</dbReference>
<dbReference type="AlphaFoldDB" id="R9GN97"/>
<evidence type="ECO:0000256" key="1">
    <source>
        <dbReference type="ARBA" id="ARBA00005417"/>
    </source>
</evidence>
<comment type="similarity">
    <text evidence="1">Belongs to the ABC transporter superfamily.</text>
</comment>
<dbReference type="InterPro" id="IPR017871">
    <property type="entry name" value="ABC_transporter-like_CS"/>
</dbReference>
<dbReference type="InterPro" id="IPR027417">
    <property type="entry name" value="P-loop_NTPase"/>
</dbReference>